<feature type="region of interest" description="Disordered" evidence="1">
    <location>
        <begin position="49"/>
        <end position="73"/>
    </location>
</feature>
<organism evidence="3 4">
    <name type="scientific">Catenaria anguillulae PL171</name>
    <dbReference type="NCBI Taxonomy" id="765915"/>
    <lineage>
        <taxon>Eukaryota</taxon>
        <taxon>Fungi</taxon>
        <taxon>Fungi incertae sedis</taxon>
        <taxon>Blastocladiomycota</taxon>
        <taxon>Blastocladiomycetes</taxon>
        <taxon>Blastocladiales</taxon>
        <taxon>Catenariaceae</taxon>
        <taxon>Catenaria</taxon>
    </lineage>
</organism>
<evidence type="ECO:0000256" key="2">
    <source>
        <dbReference type="SAM" id="SignalP"/>
    </source>
</evidence>
<evidence type="ECO:0008006" key="5">
    <source>
        <dbReference type="Google" id="ProtNLM"/>
    </source>
</evidence>
<reference evidence="3 4" key="1">
    <citation type="submission" date="2016-07" db="EMBL/GenBank/DDBJ databases">
        <title>Pervasive Adenine N6-methylation of Active Genes in Fungi.</title>
        <authorList>
            <consortium name="DOE Joint Genome Institute"/>
            <person name="Mondo S.J."/>
            <person name="Dannebaum R.O."/>
            <person name="Kuo R.C."/>
            <person name="Labutti K."/>
            <person name="Haridas S."/>
            <person name="Kuo A."/>
            <person name="Salamov A."/>
            <person name="Ahrendt S.R."/>
            <person name="Lipzen A."/>
            <person name="Sullivan W."/>
            <person name="Andreopoulos W.B."/>
            <person name="Clum A."/>
            <person name="Lindquist E."/>
            <person name="Daum C."/>
            <person name="Ramamoorthy G.K."/>
            <person name="Gryganskyi A."/>
            <person name="Culley D."/>
            <person name="Magnuson J.K."/>
            <person name="James T.Y."/>
            <person name="O'Malley M.A."/>
            <person name="Stajich J.E."/>
            <person name="Spatafora J.W."/>
            <person name="Visel A."/>
            <person name="Grigoriev I.V."/>
        </authorList>
    </citation>
    <scope>NUCLEOTIDE SEQUENCE [LARGE SCALE GENOMIC DNA]</scope>
    <source>
        <strain evidence="3 4">PL171</strain>
    </source>
</reference>
<feature type="signal peptide" evidence="2">
    <location>
        <begin position="1"/>
        <end position="42"/>
    </location>
</feature>
<evidence type="ECO:0000313" key="3">
    <source>
        <dbReference type="EMBL" id="ORZ39937.1"/>
    </source>
</evidence>
<accession>A0A1Y2HZ96</accession>
<keyword evidence="2" id="KW-0732">Signal</keyword>
<dbReference type="AlphaFoldDB" id="A0A1Y2HZ96"/>
<feature type="chain" id="PRO_5012937630" description="Secreted protein" evidence="2">
    <location>
        <begin position="43"/>
        <end position="119"/>
    </location>
</feature>
<gene>
    <name evidence="3" type="ORF">BCR44DRAFT_1425923</name>
</gene>
<evidence type="ECO:0000313" key="4">
    <source>
        <dbReference type="Proteomes" id="UP000193411"/>
    </source>
</evidence>
<evidence type="ECO:0000256" key="1">
    <source>
        <dbReference type="SAM" id="MobiDB-lite"/>
    </source>
</evidence>
<dbReference type="Proteomes" id="UP000193411">
    <property type="component" value="Unassembled WGS sequence"/>
</dbReference>
<keyword evidence="4" id="KW-1185">Reference proteome</keyword>
<dbReference type="EMBL" id="MCFL01000004">
    <property type="protein sequence ID" value="ORZ39937.1"/>
    <property type="molecule type" value="Genomic_DNA"/>
</dbReference>
<comment type="caution">
    <text evidence="3">The sequence shown here is derived from an EMBL/GenBank/DDBJ whole genome shotgun (WGS) entry which is preliminary data.</text>
</comment>
<sequence length="119" mass="12716">MNCCAFSLLASASSSTSSSAESAALSTLFCLLFLMSAPSVGPSSMCISSLTKSNPHSSRDRASASLASCPPNRSNRFNIMTWRFRSPWTYSMAAVKSGADGGWFVKRGRASCHMRSTSR</sequence>
<proteinExistence type="predicted"/>
<protein>
    <recommendedName>
        <fullName evidence="5">Secreted protein</fullName>
    </recommendedName>
</protein>
<name>A0A1Y2HZ96_9FUNG</name>